<dbReference type="Gene3D" id="2.30.290.10">
    <property type="entry name" value="BH3618-like"/>
    <property type="match status" value="1"/>
</dbReference>
<name>A0ABN2YCI4_9MICC</name>
<keyword evidence="2" id="KW-1005">Bacterial flagellum biogenesis</keyword>
<evidence type="ECO:0000256" key="1">
    <source>
        <dbReference type="ARBA" id="ARBA00022490"/>
    </source>
</evidence>
<evidence type="ECO:0008006" key="6">
    <source>
        <dbReference type="Google" id="ProtNLM"/>
    </source>
</evidence>
<dbReference type="PANTHER" id="PTHR39190">
    <property type="entry name" value="FLAGELLAR ASSEMBLY FACTOR FLIW"/>
    <property type="match status" value="1"/>
</dbReference>
<sequence>MSTPVMDTPVASLPVTFTAPMPGFEDLHDFSLRSVQGATGLFALEAASTPVRLFLADAAVFAPSYAPPIPAASLEALGLDEREALQVLIVVNHAPGSTTVNLMAPIILNRGTGRCTQLVLDGRDYPLRAEIDSL</sequence>
<evidence type="ECO:0000256" key="3">
    <source>
        <dbReference type="ARBA" id="ARBA00022845"/>
    </source>
</evidence>
<accession>A0ABN2YCI4</accession>
<dbReference type="Proteomes" id="UP001500102">
    <property type="component" value="Unassembled WGS sequence"/>
</dbReference>
<dbReference type="Pfam" id="PF02623">
    <property type="entry name" value="FliW"/>
    <property type="match status" value="1"/>
</dbReference>
<dbReference type="InterPro" id="IPR024046">
    <property type="entry name" value="Flagellar_assmbl_FliW_dom_sf"/>
</dbReference>
<evidence type="ECO:0000256" key="2">
    <source>
        <dbReference type="ARBA" id="ARBA00022795"/>
    </source>
</evidence>
<comment type="caution">
    <text evidence="4">The sequence shown here is derived from an EMBL/GenBank/DDBJ whole genome shotgun (WGS) entry which is preliminary data.</text>
</comment>
<reference evidence="4 5" key="1">
    <citation type="journal article" date="2019" name="Int. J. Syst. Evol. Microbiol.">
        <title>The Global Catalogue of Microorganisms (GCM) 10K type strain sequencing project: providing services to taxonomists for standard genome sequencing and annotation.</title>
        <authorList>
            <consortium name="The Broad Institute Genomics Platform"/>
            <consortium name="The Broad Institute Genome Sequencing Center for Infectious Disease"/>
            <person name="Wu L."/>
            <person name="Ma J."/>
        </authorList>
    </citation>
    <scope>NUCLEOTIDE SEQUENCE [LARGE SCALE GENOMIC DNA]</scope>
    <source>
        <strain evidence="4 5">JCM 15921</strain>
    </source>
</reference>
<keyword evidence="3" id="KW-0810">Translation regulation</keyword>
<dbReference type="SUPFAM" id="SSF141457">
    <property type="entry name" value="BH3618-like"/>
    <property type="match status" value="1"/>
</dbReference>
<evidence type="ECO:0000313" key="4">
    <source>
        <dbReference type="EMBL" id="GAA2125379.1"/>
    </source>
</evidence>
<keyword evidence="5" id="KW-1185">Reference proteome</keyword>
<keyword evidence="1" id="KW-0963">Cytoplasm</keyword>
<dbReference type="InterPro" id="IPR003775">
    <property type="entry name" value="Flagellar_assembly_factor_FliW"/>
</dbReference>
<gene>
    <name evidence="4" type="ORF">GCM10009825_01630</name>
</gene>
<evidence type="ECO:0000313" key="5">
    <source>
        <dbReference type="Proteomes" id="UP001500102"/>
    </source>
</evidence>
<dbReference type="RefSeq" id="WP_116767016.1">
    <property type="nucleotide sequence ID" value="NZ_BAAAQB010000005.1"/>
</dbReference>
<dbReference type="EMBL" id="BAAAQB010000005">
    <property type="protein sequence ID" value="GAA2125379.1"/>
    <property type="molecule type" value="Genomic_DNA"/>
</dbReference>
<organism evidence="4 5">
    <name type="scientific">Arthrobacter humicola</name>
    <dbReference type="NCBI Taxonomy" id="409291"/>
    <lineage>
        <taxon>Bacteria</taxon>
        <taxon>Bacillati</taxon>
        <taxon>Actinomycetota</taxon>
        <taxon>Actinomycetes</taxon>
        <taxon>Micrococcales</taxon>
        <taxon>Micrococcaceae</taxon>
        <taxon>Arthrobacter</taxon>
    </lineage>
</organism>
<protein>
    <recommendedName>
        <fullName evidence="6">Flagellar assembly protein FliW</fullName>
    </recommendedName>
</protein>
<dbReference type="PANTHER" id="PTHR39190:SF1">
    <property type="entry name" value="FLAGELLAR ASSEMBLY FACTOR FLIW"/>
    <property type="match status" value="1"/>
</dbReference>
<proteinExistence type="predicted"/>